<dbReference type="GO" id="GO:0016757">
    <property type="term" value="F:glycosyltransferase activity"/>
    <property type="evidence" value="ECO:0007669"/>
    <property type="project" value="UniProtKB-KW"/>
</dbReference>
<dbReference type="EMBL" id="DSMR01000281">
    <property type="protein sequence ID" value="HET47292.1"/>
    <property type="molecule type" value="Genomic_DNA"/>
</dbReference>
<accession>A0A7C2S8X6</accession>
<dbReference type="PANTHER" id="PTHR43179">
    <property type="entry name" value="RHAMNOSYLTRANSFERASE WBBL"/>
    <property type="match status" value="1"/>
</dbReference>
<reference evidence="5" key="1">
    <citation type="journal article" date="2020" name="mSystems">
        <title>Genome- and Community-Level Interaction Insights into Carbon Utilization and Element Cycling Functions of Hydrothermarchaeota in Hydrothermal Sediment.</title>
        <authorList>
            <person name="Zhou Z."/>
            <person name="Liu Y."/>
            <person name="Xu W."/>
            <person name="Pan J."/>
            <person name="Luo Z.H."/>
            <person name="Li M."/>
        </authorList>
    </citation>
    <scope>NUCLEOTIDE SEQUENCE [LARGE SCALE GENOMIC DNA]</scope>
    <source>
        <strain evidence="5">SpSt-299</strain>
    </source>
</reference>
<comment type="similarity">
    <text evidence="1">Belongs to the glycosyltransferase 2 family.</text>
</comment>
<protein>
    <submittedName>
        <fullName evidence="5">Glycosyltransferase family 2 protein</fullName>
    </submittedName>
</protein>
<evidence type="ECO:0000256" key="3">
    <source>
        <dbReference type="ARBA" id="ARBA00022679"/>
    </source>
</evidence>
<feature type="domain" description="Glycosyltransferase 2-like" evidence="4">
    <location>
        <begin position="30"/>
        <end position="142"/>
    </location>
</feature>
<dbReference type="Pfam" id="PF00535">
    <property type="entry name" value="Glycos_transf_2"/>
    <property type="match status" value="1"/>
</dbReference>
<name>A0A7C2S8X6_9BACT</name>
<proteinExistence type="inferred from homology"/>
<organism evidence="5">
    <name type="scientific">Thermoanaerobaculum aquaticum</name>
    <dbReference type="NCBI Taxonomy" id="1312852"/>
    <lineage>
        <taxon>Bacteria</taxon>
        <taxon>Pseudomonadati</taxon>
        <taxon>Acidobacteriota</taxon>
        <taxon>Thermoanaerobaculia</taxon>
        <taxon>Thermoanaerobaculales</taxon>
        <taxon>Thermoanaerobaculaceae</taxon>
        <taxon>Thermoanaerobaculum</taxon>
    </lineage>
</organism>
<evidence type="ECO:0000259" key="4">
    <source>
        <dbReference type="Pfam" id="PF00535"/>
    </source>
</evidence>
<evidence type="ECO:0000256" key="1">
    <source>
        <dbReference type="ARBA" id="ARBA00006739"/>
    </source>
</evidence>
<comment type="caution">
    <text evidence="5">The sequence shown here is derived from an EMBL/GenBank/DDBJ whole genome shotgun (WGS) entry which is preliminary data.</text>
</comment>
<dbReference type="InterPro" id="IPR029044">
    <property type="entry name" value="Nucleotide-diphossugar_trans"/>
</dbReference>
<sequence length="338" mass="38298">MLEANAGFGQRTEKVVWRRKETKVGDCDLSIVLVIWHPGEELLHCLRSLAQSRTQCPLKLELILIDNGSDVFPVQQVHDFWPAAFVRQNQKNLGFAGAANMGAAAASGKVLLFLNPDTESVGDPFSPLLRGFSQFPNAVALAPHLIPAQAGQEADESFQLRRLPSWGQALRELLLYDKLFPNNRFFRRDRYLQQDRNSPFSVEQPAAAALAVKREVFWGVGGFDERFFPAWFEDVDLCARLLQQGEILFCPESRFIHRGGVAKEKLGYDQFLPVYYRNAIRFWQKHRGSLSSLCYRGLVALGMLLRLLALPFRAAVPHNRTQALRAYFRTLRVALSPL</sequence>
<evidence type="ECO:0000256" key="2">
    <source>
        <dbReference type="ARBA" id="ARBA00022676"/>
    </source>
</evidence>
<dbReference type="SUPFAM" id="SSF53448">
    <property type="entry name" value="Nucleotide-diphospho-sugar transferases"/>
    <property type="match status" value="1"/>
</dbReference>
<keyword evidence="3 5" id="KW-0808">Transferase</keyword>
<evidence type="ECO:0000313" key="5">
    <source>
        <dbReference type="EMBL" id="HET47292.1"/>
    </source>
</evidence>
<dbReference type="PANTHER" id="PTHR43179:SF12">
    <property type="entry name" value="GALACTOFURANOSYLTRANSFERASE GLFT2"/>
    <property type="match status" value="1"/>
</dbReference>
<dbReference type="AlphaFoldDB" id="A0A7C2S8X6"/>
<keyword evidence="2" id="KW-0328">Glycosyltransferase</keyword>
<dbReference type="InterPro" id="IPR001173">
    <property type="entry name" value="Glyco_trans_2-like"/>
</dbReference>
<dbReference type="Gene3D" id="3.90.550.10">
    <property type="entry name" value="Spore Coat Polysaccharide Biosynthesis Protein SpsA, Chain A"/>
    <property type="match status" value="1"/>
</dbReference>
<gene>
    <name evidence="5" type="ORF">ENQ31_03915</name>
</gene>